<dbReference type="Pfam" id="PF19050">
    <property type="entry name" value="PhoD_2"/>
    <property type="match status" value="2"/>
</dbReference>
<feature type="compositionally biased region" description="Polar residues" evidence="1">
    <location>
        <begin position="45"/>
        <end position="63"/>
    </location>
</feature>
<evidence type="ECO:0000313" key="4">
    <source>
        <dbReference type="Proteomes" id="UP000224854"/>
    </source>
</evidence>
<feature type="compositionally biased region" description="Polar residues" evidence="1">
    <location>
        <begin position="305"/>
        <end position="323"/>
    </location>
</feature>
<comment type="caution">
    <text evidence="3">The sequence shown here is derived from an EMBL/GenBank/DDBJ whole genome shotgun (WGS) entry which is preliminary data.</text>
</comment>
<evidence type="ECO:0000313" key="3">
    <source>
        <dbReference type="EMBL" id="PHH78576.1"/>
    </source>
</evidence>
<keyword evidence="4" id="KW-1185">Reference proteome</keyword>
<protein>
    <recommendedName>
        <fullName evidence="2">PhoD-like phosphatase domain-containing protein</fullName>
    </recommendedName>
</protein>
<feature type="region of interest" description="Disordered" evidence="1">
    <location>
        <begin position="1423"/>
        <end position="1454"/>
    </location>
</feature>
<feature type="region of interest" description="Disordered" evidence="1">
    <location>
        <begin position="1355"/>
        <end position="1402"/>
    </location>
</feature>
<proteinExistence type="predicted"/>
<feature type="compositionally biased region" description="Pro residues" evidence="1">
    <location>
        <begin position="123"/>
        <end position="137"/>
    </location>
</feature>
<accession>A0A2C5ZEX9</accession>
<feature type="domain" description="PhoD-like phosphatase" evidence="2">
    <location>
        <begin position="1095"/>
        <end position="1254"/>
    </location>
</feature>
<dbReference type="EMBL" id="NJEU01000218">
    <property type="protein sequence ID" value="PHH78576.1"/>
    <property type="molecule type" value="Genomic_DNA"/>
</dbReference>
<dbReference type="OrthoDB" id="9999821at2759"/>
<name>A0A2C5ZEX9_9HYPO</name>
<feature type="compositionally biased region" description="Polar residues" evidence="1">
    <location>
        <begin position="331"/>
        <end position="342"/>
    </location>
</feature>
<evidence type="ECO:0000256" key="1">
    <source>
        <dbReference type="SAM" id="MobiDB-lite"/>
    </source>
</evidence>
<feature type="region of interest" description="Disordered" evidence="1">
    <location>
        <begin position="474"/>
        <end position="537"/>
    </location>
</feature>
<feature type="region of interest" description="Disordered" evidence="1">
    <location>
        <begin position="1255"/>
        <end position="1316"/>
    </location>
</feature>
<feature type="compositionally biased region" description="Basic and acidic residues" evidence="1">
    <location>
        <begin position="498"/>
        <end position="537"/>
    </location>
</feature>
<dbReference type="PANTHER" id="PTHR46689">
    <property type="entry name" value="MEMBRANE PROTEIN, PUTATIVE-RELATED"/>
    <property type="match status" value="1"/>
</dbReference>
<dbReference type="PANTHER" id="PTHR46689:SF1">
    <property type="entry name" value="PHOD-LIKE PHOSPHATASE DOMAIN-CONTAINING PROTEIN"/>
    <property type="match status" value="1"/>
</dbReference>
<reference evidence="3 4" key="1">
    <citation type="submission" date="2017-06" db="EMBL/GenBank/DDBJ databases">
        <title>Ant-infecting Ophiocordyceps genomes reveal a high diversity of potential behavioral manipulation genes and a possible major role for enterotoxins.</title>
        <authorList>
            <person name="De Bekker C."/>
            <person name="Evans H.C."/>
            <person name="Brachmann A."/>
            <person name="Hughes D.P."/>
        </authorList>
    </citation>
    <scope>NUCLEOTIDE SEQUENCE [LARGE SCALE GENOMIC DNA]</scope>
    <source>
        <strain evidence="3 4">1348a</strain>
    </source>
</reference>
<dbReference type="InterPro" id="IPR043904">
    <property type="entry name" value="PhoD_2-like"/>
</dbReference>
<sequence length="1549" mass="173205">MSAAPYWGQLPDAKTAKEAHDGLPSDHAHSIHVPPVPRRPRRNSIAMTDSYTDTTFSPHTPLTPSFGLAPRPLSIHRGPDAPPQSMPRPNNHFPPVSHPAAAPDPRGPSLGHRPAYSNGDAPYPHPSGPPNARPRPQPIYQDPRGDLDFGVAVNYAPRRDAPQESYQRPIHDMQPRLDPPPAAIEGAVQPEPPVAMRQSERRRNMTKEEKRARVEAAEQRARQRADKAHDSPTIPSQQVPSDHHFVFAARRHQADTATEHQPASPRLQSNAMPPHGDLPPQRHPIPPNRERPQRTYNNPRLVPEQQASQDGEPTAATFPQRNLSFRERASTNDAQSPSSAQVRQRPFANTEGYPPPLNTNIHKVRKEPPRDFEYRQQLLGNRSVSGPGPLLTATPARVRTLPVPLPDKQLALAPMNPPLEAAAIPDSHVASHPAWASDKQPPPPALQGVRRHVTEPIYARKADVVVDQASPLERNQIHDQPPIQGTAGSEQLAAPQQDAHKSLEYKDQLARQDSPDMSDQDARNEHSGVLRRQESLKPGDGLYKAPEWLSEWKRATTGLLSGALLDMGDTQPTIGPGRYPRDMGARGPSSTYSSSRRWRAEAFDGEYKDANAPTRFKPPLYLSCGPLLRYRGIRRERFPTRSPRGDTSVSEREIWRGSIMIVTKDSDSSYEISPTLRLFVQQVKLLPPPPHQIRGETPPEYVDPIAGHPKLGRSGETLYVRPVEDLEEARDHSLDETNKGIFETAKQTANMQPGDSETDCPGSFTNRRKAIDIDGEKLQKFKDVRGFRLHAERGCTFWRFNIEVELRDEQQRIAYRINRGPSMGFWVPPRGEAMNIMFYSCNGFSPNVKTDELSGPDPMWRDVLNSHQSRPFHVMIGGGDQIYNDRLAYNSPLFDGWLEERDPHEKRNAPFSAAMQDELEAFYLERYCTWFSQGLFGLAVSQIPMVNMYDNHDVFDGYGSYPHLNMASPVFCGLGAVAFKYYMLFQHQSLVTETEKSEPSWILGVEPGPYMKELSHSVYVSLGGKVALLAVDCRTERTESEVVREKTWEKMMNRMYSEIRRGQMEHLLLVLGTPIAYPRLVWLENILTSRLMGPVKALGKTGMLGKAMNDIDGGADARDDLNEHWTAKKHKQERSLIIEDLQDLAIDKSLRITILSGDVHMAAVGQFFSSPKLGLPKHRDPRYMPNVIASPMVNAPPSDLMADVINKRNKMHHFDKQTDENMIPLFRHGVDGKVRNNAHLLPHRNWCSISLWTPGSTPPPTPPHSSYEERHSPAPHASSSGGLLRRFSSRRKSAPRRIEGGHESVRGPRPPISGGMGLFHNISRRLSWSDGQGLMRTMSLGRGEGKDRGYLNYAYRNSESQPGGDEGEVDGHWHTDSYDGLGSAPGRAAPPRPSGLRGGALHEDEYKDDDESYFSASHPARLAHTTDSLPGPTTHLADSPPRRAFHRTPTGLSAKQLRQPERFQVDVEGALEVVLNIEVSPRDPAGITVPYRLLVPRLQYEYNPSEDDIALKEQAEGSALKRLLGLGKRTEKVRCYELEGTETDEAVHG</sequence>
<dbReference type="Proteomes" id="UP000224854">
    <property type="component" value="Unassembled WGS sequence"/>
</dbReference>
<feature type="domain" description="PhoD-like phosphatase" evidence="2">
    <location>
        <begin position="835"/>
        <end position="1087"/>
    </location>
</feature>
<feature type="compositionally biased region" description="Basic and acidic residues" evidence="1">
    <location>
        <begin position="1296"/>
        <end position="1306"/>
    </location>
</feature>
<feature type="region of interest" description="Disordered" evidence="1">
    <location>
        <begin position="1"/>
        <end position="363"/>
    </location>
</feature>
<dbReference type="CDD" id="cd07389">
    <property type="entry name" value="MPP_PhoD"/>
    <property type="match status" value="1"/>
</dbReference>
<feature type="compositionally biased region" description="Basic and acidic residues" evidence="1">
    <location>
        <begin position="198"/>
        <end position="230"/>
    </location>
</feature>
<organism evidence="3 4">
    <name type="scientific">Ophiocordyceps australis</name>
    <dbReference type="NCBI Taxonomy" id="1399860"/>
    <lineage>
        <taxon>Eukaryota</taxon>
        <taxon>Fungi</taxon>
        <taxon>Dikarya</taxon>
        <taxon>Ascomycota</taxon>
        <taxon>Pezizomycotina</taxon>
        <taxon>Sordariomycetes</taxon>
        <taxon>Hypocreomycetidae</taxon>
        <taxon>Hypocreales</taxon>
        <taxon>Ophiocordycipitaceae</taxon>
        <taxon>Ophiocordyceps</taxon>
    </lineage>
</organism>
<feature type="compositionally biased region" description="Polar residues" evidence="1">
    <location>
        <begin position="259"/>
        <end position="271"/>
    </location>
</feature>
<dbReference type="InterPro" id="IPR038607">
    <property type="entry name" value="PhoD-like_sf"/>
</dbReference>
<dbReference type="InterPro" id="IPR018946">
    <property type="entry name" value="PhoD-like_MPP"/>
</dbReference>
<evidence type="ECO:0000259" key="2">
    <source>
        <dbReference type="Pfam" id="PF19050"/>
    </source>
</evidence>
<dbReference type="GO" id="GO:0016020">
    <property type="term" value="C:membrane"/>
    <property type="evidence" value="ECO:0007669"/>
    <property type="project" value="TreeGrafter"/>
</dbReference>
<feature type="compositionally biased region" description="Basic and acidic residues" evidence="1">
    <location>
        <begin position="14"/>
        <end position="29"/>
    </location>
</feature>
<dbReference type="Gene3D" id="3.60.21.70">
    <property type="entry name" value="PhoD-like phosphatase"/>
    <property type="match status" value="1"/>
</dbReference>
<gene>
    <name evidence="3" type="ORF">CDD82_2967</name>
</gene>
<feature type="region of interest" description="Disordered" evidence="1">
    <location>
        <begin position="567"/>
        <end position="593"/>
    </location>
</feature>